<protein>
    <recommendedName>
        <fullName evidence="5">Esterase</fullName>
    </recommendedName>
</protein>
<evidence type="ECO:0000313" key="4">
    <source>
        <dbReference type="Proteomes" id="UP000192374"/>
    </source>
</evidence>
<gene>
    <name evidence="3" type="ORF">BST37_05840</name>
</gene>
<proteinExistence type="predicted"/>
<accession>A0ABX3T8E4</accession>
<dbReference type="InterPro" id="IPR000801">
    <property type="entry name" value="Esterase-like"/>
</dbReference>
<organism evidence="3 4">
    <name type="scientific">Mycobacterium noviomagense</name>
    <dbReference type="NCBI Taxonomy" id="459858"/>
    <lineage>
        <taxon>Bacteria</taxon>
        <taxon>Bacillati</taxon>
        <taxon>Actinomycetota</taxon>
        <taxon>Actinomycetes</taxon>
        <taxon>Mycobacteriales</taxon>
        <taxon>Mycobacteriaceae</taxon>
        <taxon>Mycobacterium</taxon>
    </lineage>
</organism>
<evidence type="ECO:0000256" key="2">
    <source>
        <dbReference type="ARBA" id="ARBA00022525"/>
    </source>
</evidence>
<comment type="subcellular location">
    <subcellularLocation>
        <location evidence="1">Secreted</location>
    </subcellularLocation>
</comment>
<dbReference type="PANTHER" id="PTHR48098:SF1">
    <property type="entry name" value="DIACYLGLYCEROL ACYLTRANSFERASE_MYCOLYLTRANSFERASE AG85A"/>
    <property type="match status" value="1"/>
</dbReference>
<dbReference type="SUPFAM" id="SSF53474">
    <property type="entry name" value="alpha/beta-Hydrolases"/>
    <property type="match status" value="1"/>
</dbReference>
<reference evidence="3 4" key="1">
    <citation type="submission" date="2017-02" db="EMBL/GenBank/DDBJ databases">
        <title>The new phylogeny of genus Mycobacterium.</title>
        <authorList>
            <person name="Tortoli E."/>
            <person name="Trovato A."/>
            <person name="Cirillo D.M."/>
        </authorList>
    </citation>
    <scope>NUCLEOTIDE SEQUENCE [LARGE SCALE GENOMIC DNA]</scope>
    <source>
        <strain evidence="3 4">DSM 45145</strain>
    </source>
</reference>
<evidence type="ECO:0008006" key="5">
    <source>
        <dbReference type="Google" id="ProtNLM"/>
    </source>
</evidence>
<dbReference type="InterPro" id="IPR029058">
    <property type="entry name" value="AB_hydrolase_fold"/>
</dbReference>
<dbReference type="Gene3D" id="3.40.50.1820">
    <property type="entry name" value="alpha/beta hydrolase"/>
    <property type="match status" value="1"/>
</dbReference>
<dbReference type="InterPro" id="IPR050583">
    <property type="entry name" value="Mycobacterial_A85_antigen"/>
</dbReference>
<dbReference type="Pfam" id="PF00756">
    <property type="entry name" value="Esterase"/>
    <property type="match status" value="1"/>
</dbReference>
<keyword evidence="4" id="KW-1185">Reference proteome</keyword>
<sequence>MKKQLAATTYAVLLGTSTVVGMSAAKATIQIPDIICSTVHPDTATASGPRIQHIAVDENPVSVLLPPQYDTSMRRYPVLYLLYGADSNVDSFLVRTNLISVTSTFPDNQQFIVVTPPGGLTGFYVDWKDGSHNYETEIINRVIPAIDTQFRTLPDKGHRAVAGVSMGGFGAAHYGVKHPELFRAVGTLSGGDNNQAPDESAVIIGATVEQRKCADGLSAGQYDPFGMFGDPALDAGRWRAANPVANASQLRGMDIYLTAADGSPCDAADAETLVTNPAAGALEAGTGQTTLGLHVALRFAGIQHTYDPKPCGIHTYKYFTPEVATYVNRLARIFSS</sequence>
<dbReference type="EMBL" id="MVIC01000006">
    <property type="protein sequence ID" value="ORB16811.1"/>
    <property type="molecule type" value="Genomic_DNA"/>
</dbReference>
<evidence type="ECO:0000256" key="1">
    <source>
        <dbReference type="ARBA" id="ARBA00004613"/>
    </source>
</evidence>
<comment type="caution">
    <text evidence="3">The sequence shown here is derived from an EMBL/GenBank/DDBJ whole genome shotgun (WGS) entry which is preliminary data.</text>
</comment>
<dbReference type="PANTHER" id="PTHR48098">
    <property type="entry name" value="ENTEROCHELIN ESTERASE-RELATED"/>
    <property type="match status" value="1"/>
</dbReference>
<keyword evidence="2" id="KW-0964">Secreted</keyword>
<dbReference type="Proteomes" id="UP000192374">
    <property type="component" value="Unassembled WGS sequence"/>
</dbReference>
<name>A0ABX3T8E4_9MYCO</name>
<dbReference type="RefSeq" id="WP_083086606.1">
    <property type="nucleotide sequence ID" value="NZ_AP022583.1"/>
</dbReference>
<evidence type="ECO:0000313" key="3">
    <source>
        <dbReference type="EMBL" id="ORB16811.1"/>
    </source>
</evidence>